<dbReference type="GeneID" id="19273715"/>
<organism evidence="3 4">
    <name type="scientific">Pestalotiopsis fici (strain W106-1 / CGMCC3.15140)</name>
    <dbReference type="NCBI Taxonomy" id="1229662"/>
    <lineage>
        <taxon>Eukaryota</taxon>
        <taxon>Fungi</taxon>
        <taxon>Dikarya</taxon>
        <taxon>Ascomycota</taxon>
        <taxon>Pezizomycotina</taxon>
        <taxon>Sordariomycetes</taxon>
        <taxon>Xylariomycetidae</taxon>
        <taxon>Amphisphaeriales</taxon>
        <taxon>Sporocadaceae</taxon>
        <taxon>Pestalotiopsis</taxon>
    </lineage>
</organism>
<proteinExistence type="inferred from homology"/>
<dbReference type="PANTHER" id="PTHR33365:SF14">
    <property type="entry name" value="TAT PATHWAY SIGNAL SEQUENCE"/>
    <property type="match status" value="1"/>
</dbReference>
<dbReference type="InterPro" id="IPR021765">
    <property type="entry name" value="UstYa-like"/>
</dbReference>
<sequence length="328" mass="37292">MIPSGLTASAAVLTPLLVLIAVILRLTRVRLIRGKAIIISPGAQGGEFYHHSFCWTSDMGLFTSTSYNQTPLASPSVSNDLTDEAESQTTHCILVDILINYYMTSKQLNAELRRVSTWYLNLHTTTANGDLYPARSRPVGRQMPNPEADAIWDEWEVTRVFPIHADEVRRLGKDLETAVLLEDKYYGRGDDIYAATLDIYHQLHCLNQLRWIAYGTYYNISMLSPSEEGFREVHINHCVDMLAQTIQYTGNLNLITMYWTETKSFPFPDMSINHKCVDFDALTEWCRRNTIDMDVWSHRTANILLRPQGSVLRPAPDAEYIKTSGDAH</sequence>
<evidence type="ECO:0000256" key="1">
    <source>
        <dbReference type="ARBA" id="ARBA00035112"/>
    </source>
</evidence>
<dbReference type="HOGENOM" id="CLU_847608_0_0_1"/>
<evidence type="ECO:0000313" key="3">
    <source>
        <dbReference type="EMBL" id="ETS78849.1"/>
    </source>
</evidence>
<dbReference type="PANTHER" id="PTHR33365">
    <property type="entry name" value="YALI0B05434P"/>
    <property type="match status" value="1"/>
</dbReference>
<keyword evidence="2" id="KW-1133">Transmembrane helix</keyword>
<dbReference type="OrthoDB" id="3687641at2759"/>
<keyword evidence="4" id="KW-1185">Reference proteome</keyword>
<dbReference type="RefSeq" id="XP_007835474.1">
    <property type="nucleotide sequence ID" value="XM_007837283.1"/>
</dbReference>
<gene>
    <name evidence="3" type="ORF">PFICI_08702</name>
</gene>
<dbReference type="Proteomes" id="UP000030651">
    <property type="component" value="Unassembled WGS sequence"/>
</dbReference>
<dbReference type="Pfam" id="PF11807">
    <property type="entry name" value="UstYa"/>
    <property type="match status" value="1"/>
</dbReference>
<name>W3WYJ8_PESFW</name>
<dbReference type="eggNOG" id="ENOG502S0D8">
    <property type="taxonomic scope" value="Eukaryota"/>
</dbReference>
<accession>W3WYJ8</accession>
<feature type="transmembrane region" description="Helical" evidence="2">
    <location>
        <begin position="6"/>
        <end position="26"/>
    </location>
</feature>
<keyword evidence="2" id="KW-0472">Membrane</keyword>
<evidence type="ECO:0000313" key="4">
    <source>
        <dbReference type="Proteomes" id="UP000030651"/>
    </source>
</evidence>
<reference evidence="4" key="1">
    <citation type="journal article" date="2015" name="BMC Genomics">
        <title>Genomic and transcriptomic analysis of the endophytic fungus Pestalotiopsis fici reveals its lifestyle and high potential for synthesis of natural products.</title>
        <authorList>
            <person name="Wang X."/>
            <person name="Zhang X."/>
            <person name="Liu L."/>
            <person name="Xiang M."/>
            <person name="Wang W."/>
            <person name="Sun X."/>
            <person name="Che Y."/>
            <person name="Guo L."/>
            <person name="Liu G."/>
            <person name="Guo L."/>
            <person name="Wang C."/>
            <person name="Yin W.B."/>
            <person name="Stadler M."/>
            <person name="Zhang X."/>
            <person name="Liu X."/>
        </authorList>
    </citation>
    <scope>NUCLEOTIDE SEQUENCE [LARGE SCALE GENOMIC DNA]</scope>
    <source>
        <strain evidence="4">W106-1 / CGMCC3.15140</strain>
    </source>
</reference>
<evidence type="ECO:0000256" key="2">
    <source>
        <dbReference type="SAM" id="Phobius"/>
    </source>
</evidence>
<dbReference type="EMBL" id="KI912114">
    <property type="protein sequence ID" value="ETS78849.1"/>
    <property type="molecule type" value="Genomic_DNA"/>
</dbReference>
<dbReference type="STRING" id="1229662.W3WYJ8"/>
<dbReference type="GO" id="GO:0043386">
    <property type="term" value="P:mycotoxin biosynthetic process"/>
    <property type="evidence" value="ECO:0007669"/>
    <property type="project" value="InterPro"/>
</dbReference>
<dbReference type="AlphaFoldDB" id="W3WYJ8"/>
<dbReference type="InParanoid" id="W3WYJ8"/>
<keyword evidence="2" id="KW-0812">Transmembrane</keyword>
<protein>
    <submittedName>
        <fullName evidence="3">Uncharacterized protein</fullName>
    </submittedName>
</protein>
<dbReference type="KEGG" id="pfy:PFICI_08702"/>
<comment type="similarity">
    <text evidence="1">Belongs to the ustYa family.</text>
</comment>